<comment type="caution">
    <text evidence="1">The sequence shown here is derived from an EMBL/GenBank/DDBJ whole genome shotgun (WGS) entry which is preliminary data.</text>
</comment>
<sequence>MKCDVCSGTGKVIDPQFRCQKCRGEGMCQEKKELELHIEKGASDGSKVTFFSEGDWAP</sequence>
<dbReference type="InterPro" id="IPR044713">
    <property type="entry name" value="DNJA1/2-like"/>
</dbReference>
<dbReference type="Gene3D" id="2.60.260.20">
    <property type="entry name" value="Urease metallochaperone UreE, N-terminal domain"/>
    <property type="match status" value="1"/>
</dbReference>
<reference evidence="1 2" key="1">
    <citation type="journal article" date="2018" name="PLoS ONE">
        <title>The draft genome of Kipferlia bialata reveals reductive genome evolution in fornicate parasites.</title>
        <authorList>
            <person name="Tanifuji G."/>
            <person name="Takabayashi S."/>
            <person name="Kume K."/>
            <person name="Takagi M."/>
            <person name="Nakayama T."/>
            <person name="Kamikawa R."/>
            <person name="Inagaki Y."/>
            <person name="Hashimoto T."/>
        </authorList>
    </citation>
    <scope>NUCLEOTIDE SEQUENCE [LARGE SCALE GENOMIC DNA]</scope>
    <source>
        <strain evidence="1">NY0173</strain>
    </source>
</reference>
<evidence type="ECO:0000313" key="1">
    <source>
        <dbReference type="EMBL" id="GIQ92344.1"/>
    </source>
</evidence>
<feature type="non-terminal residue" evidence="1">
    <location>
        <position position="1"/>
    </location>
</feature>
<evidence type="ECO:0008006" key="3">
    <source>
        <dbReference type="Google" id="ProtNLM"/>
    </source>
</evidence>
<evidence type="ECO:0000313" key="2">
    <source>
        <dbReference type="Proteomes" id="UP000265618"/>
    </source>
</evidence>
<dbReference type="GO" id="GO:0030544">
    <property type="term" value="F:Hsp70 protein binding"/>
    <property type="evidence" value="ECO:0007669"/>
    <property type="project" value="InterPro"/>
</dbReference>
<dbReference type="PANTHER" id="PTHR43888">
    <property type="entry name" value="DNAJ-LIKE-2, ISOFORM A-RELATED"/>
    <property type="match status" value="1"/>
</dbReference>
<dbReference type="OrthoDB" id="550424at2759"/>
<name>A0A9K3DE49_9EUKA</name>
<proteinExistence type="predicted"/>
<keyword evidence="2" id="KW-1185">Reference proteome</keyword>
<dbReference type="Proteomes" id="UP000265618">
    <property type="component" value="Unassembled WGS sequence"/>
</dbReference>
<dbReference type="GO" id="GO:0006457">
    <property type="term" value="P:protein folding"/>
    <property type="evidence" value="ECO:0007669"/>
    <property type="project" value="InterPro"/>
</dbReference>
<dbReference type="EMBL" id="BDIP01009488">
    <property type="protein sequence ID" value="GIQ92344.1"/>
    <property type="molecule type" value="Genomic_DNA"/>
</dbReference>
<protein>
    <recommendedName>
        <fullName evidence="3">CR-type domain-containing protein</fullName>
    </recommendedName>
</protein>
<gene>
    <name evidence="1" type="ORF">KIPB_016056</name>
</gene>
<dbReference type="Gene3D" id="2.10.230.10">
    <property type="entry name" value="Heat shock protein DnaJ, cysteine-rich domain"/>
    <property type="match status" value="1"/>
</dbReference>
<dbReference type="SUPFAM" id="SSF57938">
    <property type="entry name" value="DnaJ/Hsp40 cysteine-rich domain"/>
    <property type="match status" value="1"/>
</dbReference>
<accession>A0A9K3DE49</accession>
<organism evidence="1 2">
    <name type="scientific">Kipferlia bialata</name>
    <dbReference type="NCBI Taxonomy" id="797122"/>
    <lineage>
        <taxon>Eukaryota</taxon>
        <taxon>Metamonada</taxon>
        <taxon>Carpediemonas-like organisms</taxon>
        <taxon>Kipferlia</taxon>
    </lineage>
</organism>
<dbReference type="AlphaFoldDB" id="A0A9K3DE49"/>
<dbReference type="InterPro" id="IPR036410">
    <property type="entry name" value="HSP_DnaJ_Cys-rich_dom_sf"/>
</dbReference>